<gene>
    <name evidence="1" type="ORF">IV494_02530</name>
</gene>
<dbReference type="EMBL" id="JADPVI010000001">
    <property type="protein sequence ID" value="MBF8456046.1"/>
    <property type="molecule type" value="Genomic_DNA"/>
</dbReference>
<keyword evidence="2" id="KW-1185">Reference proteome</keyword>
<reference evidence="1 2" key="1">
    <citation type="submission" date="2020-11" db="EMBL/GenBank/DDBJ databases">
        <title>Kaistella gelatinilytica sp. nov., a flavobacterium isolated from Antarctic Soil.</title>
        <authorList>
            <person name="Li J."/>
        </authorList>
    </citation>
    <scope>NUCLEOTIDE SEQUENCE [LARGE SCALE GENOMIC DNA]</scope>
    <source>
        <strain evidence="1 2">G5-32</strain>
    </source>
</reference>
<proteinExistence type="predicted"/>
<evidence type="ECO:0000313" key="1">
    <source>
        <dbReference type="EMBL" id="MBF8456046.1"/>
    </source>
</evidence>
<dbReference type="RefSeq" id="WP_196078589.1">
    <property type="nucleotide sequence ID" value="NZ_JADPVI010000001.1"/>
</dbReference>
<comment type="caution">
    <text evidence="1">The sequence shown here is derived from an EMBL/GenBank/DDBJ whole genome shotgun (WGS) entry which is preliminary data.</text>
</comment>
<accession>A0ABS0F8Q3</accession>
<evidence type="ECO:0008006" key="3">
    <source>
        <dbReference type="Google" id="ProtNLM"/>
    </source>
</evidence>
<name>A0ABS0F8Q3_9FLAO</name>
<organism evidence="1 2">
    <name type="scientific">Kaistella gelatinilytica</name>
    <dbReference type="NCBI Taxonomy" id="2787636"/>
    <lineage>
        <taxon>Bacteria</taxon>
        <taxon>Pseudomonadati</taxon>
        <taxon>Bacteroidota</taxon>
        <taxon>Flavobacteriia</taxon>
        <taxon>Flavobacteriales</taxon>
        <taxon>Weeksellaceae</taxon>
        <taxon>Chryseobacterium group</taxon>
        <taxon>Kaistella</taxon>
    </lineage>
</organism>
<sequence length="88" mass="9834">MKNSNLKGAFGALAVVGIALAVKKMSARKKAMKGIFEEYDIKGRTPFAFADKIRELDDEKYAELKGKLKEKFSSRCCSRNRKNESAEA</sequence>
<evidence type="ECO:0000313" key="2">
    <source>
        <dbReference type="Proteomes" id="UP000660070"/>
    </source>
</evidence>
<protein>
    <recommendedName>
        <fullName evidence="3">YtxH-like protein</fullName>
    </recommendedName>
</protein>
<dbReference type="Proteomes" id="UP000660070">
    <property type="component" value="Unassembled WGS sequence"/>
</dbReference>